<dbReference type="RefSeq" id="WP_277565240.1">
    <property type="nucleotide sequence ID" value="NZ_JAPDHZ010000002.1"/>
</dbReference>
<evidence type="ECO:0000256" key="1">
    <source>
        <dbReference type="SAM" id="MobiDB-lite"/>
    </source>
</evidence>
<evidence type="ECO:0000313" key="3">
    <source>
        <dbReference type="Proteomes" id="UP001153387"/>
    </source>
</evidence>
<keyword evidence="3" id="KW-1185">Reference proteome</keyword>
<reference evidence="2 3" key="1">
    <citation type="submission" date="2022-10" db="EMBL/GenBank/DDBJ databases">
        <title>Comparative genomic analysis of Cohnella hashimotonis sp. nov., isolated from the International Space Station.</title>
        <authorList>
            <person name="Simpson A."/>
            <person name="Venkateswaran K."/>
        </authorList>
    </citation>
    <scope>NUCLEOTIDE SEQUENCE [LARGE SCALE GENOMIC DNA]</scope>
    <source>
        <strain evidence="2 3">DSM 18997</strain>
    </source>
</reference>
<dbReference type="EMBL" id="JAPDHZ010000002">
    <property type="protein sequence ID" value="MDG0789575.1"/>
    <property type="molecule type" value="Genomic_DNA"/>
</dbReference>
<feature type="compositionally biased region" description="Basic and acidic residues" evidence="1">
    <location>
        <begin position="72"/>
        <end position="82"/>
    </location>
</feature>
<feature type="compositionally biased region" description="Polar residues" evidence="1">
    <location>
        <begin position="56"/>
        <end position="69"/>
    </location>
</feature>
<gene>
    <name evidence="2" type="ORF">OMP38_00915</name>
</gene>
<accession>A0A9X4QKM5</accession>
<feature type="region of interest" description="Disordered" evidence="1">
    <location>
        <begin position="1"/>
        <end position="110"/>
    </location>
</feature>
<name>A0A9X4QKM5_9BACL</name>
<sequence length="125" mass="13331">MPDEGDGGDQGEPTPDGGLPTNTEQPSSTPTATPTSTPTPTPTPQATESTGPVARATTSPTVLPTSTATADPKVKKREEEKRRSRGGNRCRDRHCGSGRSLNPYRPRSASDKRVRACLFFVYCTK</sequence>
<proteinExistence type="predicted"/>
<evidence type="ECO:0000313" key="2">
    <source>
        <dbReference type="EMBL" id="MDG0789575.1"/>
    </source>
</evidence>
<dbReference type="Proteomes" id="UP001153387">
    <property type="component" value="Unassembled WGS sequence"/>
</dbReference>
<feature type="compositionally biased region" description="Low complexity" evidence="1">
    <location>
        <begin position="11"/>
        <end position="36"/>
    </location>
</feature>
<comment type="caution">
    <text evidence="2">The sequence shown here is derived from an EMBL/GenBank/DDBJ whole genome shotgun (WGS) entry which is preliminary data.</text>
</comment>
<organism evidence="2 3">
    <name type="scientific">Cohnella ginsengisoli</name>
    <dbReference type="NCBI Taxonomy" id="425004"/>
    <lineage>
        <taxon>Bacteria</taxon>
        <taxon>Bacillati</taxon>
        <taxon>Bacillota</taxon>
        <taxon>Bacilli</taxon>
        <taxon>Bacillales</taxon>
        <taxon>Paenibacillaceae</taxon>
        <taxon>Cohnella</taxon>
    </lineage>
</organism>
<dbReference type="AlphaFoldDB" id="A0A9X4QKM5"/>
<protein>
    <submittedName>
        <fullName evidence="2">Uncharacterized protein</fullName>
    </submittedName>
</protein>